<dbReference type="Pfam" id="PF06013">
    <property type="entry name" value="WXG100"/>
    <property type="match status" value="1"/>
</dbReference>
<dbReference type="RefSeq" id="WP_018932434.1">
    <property type="nucleotide sequence ID" value="NZ_JBHUMW010000011.1"/>
</dbReference>
<organism evidence="2 3">
    <name type="scientific">Gracilibacillus thailandensis</name>
    <dbReference type="NCBI Taxonomy" id="563735"/>
    <lineage>
        <taxon>Bacteria</taxon>
        <taxon>Bacillati</taxon>
        <taxon>Bacillota</taxon>
        <taxon>Bacilli</taxon>
        <taxon>Bacillales</taxon>
        <taxon>Bacillaceae</taxon>
        <taxon>Gracilibacillus</taxon>
    </lineage>
</organism>
<name>A0A6N7QXK1_9BACI</name>
<dbReference type="SUPFAM" id="SSF140453">
    <property type="entry name" value="EsxAB dimer-like"/>
    <property type="match status" value="1"/>
</dbReference>
<evidence type="ECO:0000313" key="2">
    <source>
        <dbReference type="EMBL" id="MRI66748.1"/>
    </source>
</evidence>
<protein>
    <recommendedName>
        <fullName evidence="1">ESAT-6-like protein</fullName>
    </recommendedName>
</protein>
<reference evidence="2 3" key="1">
    <citation type="submission" date="2019-10" db="EMBL/GenBank/DDBJ databases">
        <title>Gracilibacillus salitolerans sp. nov., a moderate halophile isolated from a saline soil in northwest China.</title>
        <authorList>
            <person name="Gan L."/>
        </authorList>
    </citation>
    <scope>NUCLEOTIDE SEQUENCE [LARGE SCALE GENOMIC DNA]</scope>
    <source>
        <strain evidence="2 3">TP2-8</strain>
    </source>
</reference>
<dbReference type="InterPro" id="IPR036689">
    <property type="entry name" value="ESAT-6-like_sf"/>
</dbReference>
<comment type="similarity">
    <text evidence="1">Belongs to the WXG100 family.</text>
</comment>
<dbReference type="EMBL" id="WJEE01000020">
    <property type="protein sequence ID" value="MRI66748.1"/>
    <property type="molecule type" value="Genomic_DNA"/>
</dbReference>
<accession>A0A6N7QXK1</accession>
<dbReference type="NCBIfam" id="TIGR03930">
    <property type="entry name" value="WXG100_ESAT6"/>
    <property type="match status" value="1"/>
</dbReference>
<gene>
    <name evidence="2" type="ORF">GH885_10430</name>
</gene>
<dbReference type="Gene3D" id="1.10.287.1060">
    <property type="entry name" value="ESAT-6-like"/>
    <property type="match status" value="1"/>
</dbReference>
<dbReference type="InterPro" id="IPR010310">
    <property type="entry name" value="T7SS_ESAT-6-like"/>
</dbReference>
<dbReference type="AlphaFoldDB" id="A0A6N7QXK1"/>
<evidence type="ECO:0000256" key="1">
    <source>
        <dbReference type="RuleBase" id="RU362001"/>
    </source>
</evidence>
<evidence type="ECO:0000313" key="3">
    <source>
        <dbReference type="Proteomes" id="UP000435187"/>
    </source>
</evidence>
<keyword evidence="3" id="KW-1185">Reference proteome</keyword>
<sequence>MAGQIRMTPEELKSRAEVYGQGSDQINEVLSKLRNLQEQLRGEWEGRSFERFDEQFLELVPKVENFSQLLLEIQTQLKSTAQAVQEQDEALSQNFGLR</sequence>
<dbReference type="Proteomes" id="UP000435187">
    <property type="component" value="Unassembled WGS sequence"/>
</dbReference>
<comment type="caution">
    <text evidence="2">The sequence shown here is derived from an EMBL/GenBank/DDBJ whole genome shotgun (WGS) entry which is preliminary data.</text>
</comment>
<proteinExistence type="inferred from homology"/>